<protein>
    <submittedName>
        <fullName evidence="2">Uncharacterized protein</fullName>
    </submittedName>
</protein>
<feature type="region of interest" description="Disordered" evidence="1">
    <location>
        <begin position="353"/>
        <end position="376"/>
    </location>
</feature>
<keyword evidence="3" id="KW-1185">Reference proteome</keyword>
<name>A0ABP0RNG7_9DINO</name>
<feature type="region of interest" description="Disordered" evidence="1">
    <location>
        <begin position="420"/>
        <end position="487"/>
    </location>
</feature>
<evidence type="ECO:0000313" key="2">
    <source>
        <dbReference type="EMBL" id="CAK9102166.1"/>
    </source>
</evidence>
<sequence>MEIVTGLALGHLSLTHAMLKEAALKLWSLWHEAPPPFPELRQRAKVEEELDKVRIANRHIGTRIMIHFVFVITIESLLRFCSTLSLSAFFEALVGSLVYLHDIRIVTGRVNLTARRVRMINMLLRFMVWLHAVFCLKSDPAAFAYQEKLHLGLIVTLGLEDLDWRLTALHSSAVALLHARSNALQELCTYGLVVVAVAFCEHQTRSRISAVMTSNETASMLQSVRRVLKGVADGDVLLDEEFQILEDGGLARVLGARASLEGCSFRNFLQTPSDDQRFLDFVSDSESSRSSVPRCVRVSMNVPQKCQRSASAACGAAVGPVGVDLFHVKVPSWACGQKHLLAFKEDAESRVHPDAPMESLPAFPIPSRRDSQRSSISSRNDIIDALEELQEATLLLNNCKAYEILEAHLLFKRFKPTAPSLKARSHRHGGDPKAPKLTESPSLQKFSPATEWPSLRKTLDRFKSRMSRPSRESAGSSDAPSGPRRLQLGPLCLRLPGTRSYVRAQETVLSTPDPGPEPQRFWLQLTHLDKRDMTRTHESHLEEILEH</sequence>
<reference evidence="2 3" key="1">
    <citation type="submission" date="2024-02" db="EMBL/GenBank/DDBJ databases">
        <authorList>
            <person name="Chen Y."/>
            <person name="Shah S."/>
            <person name="Dougan E. K."/>
            <person name="Thang M."/>
            <person name="Chan C."/>
        </authorList>
    </citation>
    <scope>NUCLEOTIDE SEQUENCE [LARGE SCALE GENOMIC DNA]</scope>
</reference>
<comment type="caution">
    <text evidence="2">The sequence shown here is derived from an EMBL/GenBank/DDBJ whole genome shotgun (WGS) entry which is preliminary data.</text>
</comment>
<organism evidence="2 3">
    <name type="scientific">Durusdinium trenchii</name>
    <dbReference type="NCBI Taxonomy" id="1381693"/>
    <lineage>
        <taxon>Eukaryota</taxon>
        <taxon>Sar</taxon>
        <taxon>Alveolata</taxon>
        <taxon>Dinophyceae</taxon>
        <taxon>Suessiales</taxon>
        <taxon>Symbiodiniaceae</taxon>
        <taxon>Durusdinium</taxon>
    </lineage>
</organism>
<dbReference type="EMBL" id="CAXAMN010026317">
    <property type="protein sequence ID" value="CAK9102166.1"/>
    <property type="molecule type" value="Genomic_DNA"/>
</dbReference>
<evidence type="ECO:0000256" key="1">
    <source>
        <dbReference type="SAM" id="MobiDB-lite"/>
    </source>
</evidence>
<evidence type="ECO:0000313" key="3">
    <source>
        <dbReference type="Proteomes" id="UP001642484"/>
    </source>
</evidence>
<accession>A0ABP0RNG7</accession>
<gene>
    <name evidence="2" type="ORF">CCMP2556_LOCUS48097</name>
</gene>
<dbReference type="Proteomes" id="UP001642484">
    <property type="component" value="Unassembled WGS sequence"/>
</dbReference>
<proteinExistence type="predicted"/>